<reference evidence="14" key="1">
    <citation type="submission" date="2023-08" db="EMBL/GenBank/DDBJ databases">
        <title>Reference Genome Resource for the Citrus Pathogen Phytophthora citrophthora.</title>
        <authorList>
            <person name="Moller H."/>
            <person name="Coetzee B."/>
            <person name="Rose L.J."/>
            <person name="Van Niekerk J.M."/>
        </authorList>
    </citation>
    <scope>NUCLEOTIDE SEQUENCE</scope>
    <source>
        <strain evidence="14">STE-U-9442</strain>
    </source>
</reference>
<evidence type="ECO:0000256" key="6">
    <source>
        <dbReference type="ARBA" id="ARBA00022475"/>
    </source>
</evidence>
<dbReference type="InterPro" id="IPR036259">
    <property type="entry name" value="MFS_trans_sf"/>
</dbReference>
<keyword evidence="10 13" id="KW-1133">Transmembrane helix</keyword>
<name>A0AAD9GPN1_9STRA</name>
<comment type="subcellular location">
    <subcellularLocation>
        <location evidence="1">Cell membrane</location>
        <topology evidence="1">Multi-pass membrane protein</topology>
    </subcellularLocation>
    <subcellularLocation>
        <location evidence="2">Golgi apparatus membrane</location>
        <topology evidence="2">Multi-pass membrane protein</topology>
    </subcellularLocation>
</comment>
<dbReference type="PANTHER" id="PTHR10791">
    <property type="entry name" value="RAG1-ACTIVATING PROTEIN 1"/>
    <property type="match status" value="1"/>
</dbReference>
<keyword evidence="5" id="KW-0813">Transport</keyword>
<evidence type="ECO:0000256" key="1">
    <source>
        <dbReference type="ARBA" id="ARBA00004651"/>
    </source>
</evidence>
<feature type="transmembrane region" description="Helical" evidence="13">
    <location>
        <begin position="47"/>
        <end position="69"/>
    </location>
</feature>
<protein>
    <recommendedName>
        <fullName evidence="4">Sugar transporter SWEET1</fullName>
    </recommendedName>
</protein>
<gene>
    <name evidence="14" type="ORF">P3T76_006158</name>
</gene>
<feature type="transmembrane region" description="Helical" evidence="13">
    <location>
        <begin position="173"/>
        <end position="194"/>
    </location>
</feature>
<dbReference type="GO" id="GO:0000139">
    <property type="term" value="C:Golgi membrane"/>
    <property type="evidence" value="ECO:0007669"/>
    <property type="project" value="UniProtKB-SubCell"/>
</dbReference>
<keyword evidence="7 14" id="KW-0762">Sugar transport</keyword>
<dbReference type="EMBL" id="JASMQC010000009">
    <property type="protein sequence ID" value="KAK1942659.1"/>
    <property type="molecule type" value="Genomic_DNA"/>
</dbReference>
<evidence type="ECO:0000256" key="10">
    <source>
        <dbReference type="ARBA" id="ARBA00022989"/>
    </source>
</evidence>
<evidence type="ECO:0000256" key="3">
    <source>
        <dbReference type="ARBA" id="ARBA00007809"/>
    </source>
</evidence>
<dbReference type="SUPFAM" id="SSF103473">
    <property type="entry name" value="MFS general substrate transporter"/>
    <property type="match status" value="1"/>
</dbReference>
<feature type="transmembrane region" description="Helical" evidence="13">
    <location>
        <begin position="81"/>
        <end position="102"/>
    </location>
</feature>
<dbReference type="GO" id="GO:0005886">
    <property type="term" value="C:plasma membrane"/>
    <property type="evidence" value="ECO:0007669"/>
    <property type="project" value="UniProtKB-SubCell"/>
</dbReference>
<dbReference type="AlphaFoldDB" id="A0AAD9GPN1"/>
<dbReference type="FunFam" id="1.20.1280.290:FF:000007">
    <property type="entry name" value="Bidirectional sugar transporter SWEET7"/>
    <property type="match status" value="1"/>
</dbReference>
<dbReference type="Gene3D" id="1.20.1280.290">
    <property type="match status" value="2"/>
</dbReference>
<evidence type="ECO:0000256" key="4">
    <source>
        <dbReference type="ARBA" id="ARBA00021741"/>
    </source>
</evidence>
<proteinExistence type="inferred from homology"/>
<evidence type="ECO:0000313" key="14">
    <source>
        <dbReference type="EMBL" id="KAK1942659.1"/>
    </source>
</evidence>
<keyword evidence="11" id="KW-0333">Golgi apparatus</keyword>
<evidence type="ECO:0000313" key="15">
    <source>
        <dbReference type="Proteomes" id="UP001259832"/>
    </source>
</evidence>
<feature type="transmembrane region" description="Helical" evidence="13">
    <location>
        <begin position="21"/>
        <end position="41"/>
    </location>
</feature>
<keyword evidence="6" id="KW-1003">Cell membrane</keyword>
<keyword evidence="12 13" id="KW-0472">Membrane</keyword>
<evidence type="ECO:0000256" key="5">
    <source>
        <dbReference type="ARBA" id="ARBA00022448"/>
    </source>
</evidence>
<sequence>MMRFSLLPDFNRWRKARSTGDMSVMPSILIFTNCYAVEFYAYAIGDYVPLFGTSMLGVIMGAIFSCFFYRWTDNKRGVMKVFAFSIFVCCAIAIYSILALSGRTGQSRHSVGTTLGFITIATTIGMYASPMATIVRVIRTKTATSMPLTMGIVNVLNSICWTIYAALVNNMFIMAPNIAGIVLGTMQMIVTYIYRPVNEDTSVENQISVTTVNVSDHHQNLRVDLRKSSNYNELRSPCTT</sequence>
<dbReference type="FunFam" id="1.20.1280.290:FF:000004">
    <property type="entry name" value="Sugar transporter SWEET"/>
    <property type="match status" value="1"/>
</dbReference>
<accession>A0AAD9GPN1</accession>
<feature type="transmembrane region" description="Helical" evidence="13">
    <location>
        <begin position="114"/>
        <end position="135"/>
    </location>
</feature>
<dbReference type="GO" id="GO:0051119">
    <property type="term" value="F:sugar transmembrane transporter activity"/>
    <property type="evidence" value="ECO:0007669"/>
    <property type="project" value="InterPro"/>
</dbReference>
<dbReference type="InterPro" id="IPR004316">
    <property type="entry name" value="SWEET_rpt"/>
</dbReference>
<keyword evidence="8 13" id="KW-0812">Transmembrane</keyword>
<dbReference type="Proteomes" id="UP001259832">
    <property type="component" value="Unassembled WGS sequence"/>
</dbReference>
<evidence type="ECO:0000256" key="2">
    <source>
        <dbReference type="ARBA" id="ARBA00004653"/>
    </source>
</evidence>
<evidence type="ECO:0000256" key="12">
    <source>
        <dbReference type="ARBA" id="ARBA00023136"/>
    </source>
</evidence>
<organism evidence="14 15">
    <name type="scientific">Phytophthora citrophthora</name>
    <dbReference type="NCBI Taxonomy" id="4793"/>
    <lineage>
        <taxon>Eukaryota</taxon>
        <taxon>Sar</taxon>
        <taxon>Stramenopiles</taxon>
        <taxon>Oomycota</taxon>
        <taxon>Peronosporomycetes</taxon>
        <taxon>Peronosporales</taxon>
        <taxon>Peronosporaceae</taxon>
        <taxon>Phytophthora</taxon>
    </lineage>
</organism>
<evidence type="ECO:0000256" key="9">
    <source>
        <dbReference type="ARBA" id="ARBA00022737"/>
    </source>
</evidence>
<comment type="caution">
    <text evidence="14">The sequence shown here is derived from an EMBL/GenBank/DDBJ whole genome shotgun (WGS) entry which is preliminary data.</text>
</comment>
<keyword evidence="15" id="KW-1185">Reference proteome</keyword>
<feature type="transmembrane region" description="Helical" evidence="13">
    <location>
        <begin position="147"/>
        <end position="167"/>
    </location>
</feature>
<dbReference type="InterPro" id="IPR047664">
    <property type="entry name" value="SWEET"/>
</dbReference>
<evidence type="ECO:0000256" key="8">
    <source>
        <dbReference type="ARBA" id="ARBA00022692"/>
    </source>
</evidence>
<dbReference type="PANTHER" id="PTHR10791:SF30">
    <property type="entry name" value="SUGAR TRANSPORTER SWEET1"/>
    <property type="match status" value="1"/>
</dbReference>
<evidence type="ECO:0000256" key="13">
    <source>
        <dbReference type="SAM" id="Phobius"/>
    </source>
</evidence>
<evidence type="ECO:0000256" key="7">
    <source>
        <dbReference type="ARBA" id="ARBA00022597"/>
    </source>
</evidence>
<evidence type="ECO:0000256" key="11">
    <source>
        <dbReference type="ARBA" id="ARBA00023034"/>
    </source>
</evidence>
<dbReference type="Pfam" id="PF03083">
    <property type="entry name" value="MtN3_slv"/>
    <property type="match status" value="1"/>
</dbReference>
<keyword evidence="9" id="KW-0677">Repeat</keyword>
<comment type="similarity">
    <text evidence="3">Belongs to the SWEET sugar transporter family.</text>
</comment>